<gene>
    <name evidence="1" type="ordered locus">Halhy_1906</name>
</gene>
<accession>F4L5B1</accession>
<dbReference type="STRING" id="760192.Halhy_1906"/>
<dbReference type="EMBL" id="CP002691">
    <property type="protein sequence ID" value="AEE49791.1"/>
    <property type="molecule type" value="Genomic_DNA"/>
</dbReference>
<evidence type="ECO:0008006" key="3">
    <source>
        <dbReference type="Google" id="ProtNLM"/>
    </source>
</evidence>
<sequence>MLYSHTVESGTLELLKKLSSEPALAHNFLVGGTSLALQIGHRQSVDLDLFTHLPFDAVQLLEYLQQRYQVQPLTVNNTIFITVIEGIKVDVVHFRYPFAFPLIEVDGLRLADMRDIAPMKLDAVTKRGTKKDFFDMYYLFERFEPAQILEWYDQMFHHSTSFHVIRSLTYFDDAELAEMPLVFDDKVTWESVKKRMIEVVKKNF</sequence>
<dbReference type="Proteomes" id="UP000008461">
    <property type="component" value="Chromosome"/>
</dbReference>
<dbReference type="InterPro" id="IPR014942">
    <property type="entry name" value="AbiEii"/>
</dbReference>
<dbReference type="KEGG" id="hhy:Halhy_1906"/>
<name>F4L5B1_HALH1</name>
<protein>
    <recommendedName>
        <fullName evidence="3">Nucleotidyl transferase AbiEii toxin, Type IV TA system</fullName>
    </recommendedName>
</protein>
<dbReference type="AlphaFoldDB" id="F4L5B1"/>
<dbReference type="Pfam" id="PF08843">
    <property type="entry name" value="AbiEii"/>
    <property type="match status" value="1"/>
</dbReference>
<dbReference type="HOGENOM" id="CLU_106275_1_0_10"/>
<dbReference type="OrthoDB" id="9796281at2"/>
<reference evidence="1 2" key="1">
    <citation type="journal article" date="2011" name="Stand. Genomic Sci.">
        <title>Complete genome sequence of Haliscomenobacter hydrossis type strain (O).</title>
        <authorList>
            <consortium name="US DOE Joint Genome Institute (JGI-PGF)"/>
            <person name="Daligault H."/>
            <person name="Lapidus A."/>
            <person name="Zeytun A."/>
            <person name="Nolan M."/>
            <person name="Lucas S."/>
            <person name="Del Rio T.G."/>
            <person name="Tice H."/>
            <person name="Cheng J.F."/>
            <person name="Tapia R."/>
            <person name="Han C."/>
            <person name="Goodwin L."/>
            <person name="Pitluck S."/>
            <person name="Liolios K."/>
            <person name="Pagani I."/>
            <person name="Ivanova N."/>
            <person name="Huntemann M."/>
            <person name="Mavromatis K."/>
            <person name="Mikhailova N."/>
            <person name="Pati A."/>
            <person name="Chen A."/>
            <person name="Palaniappan K."/>
            <person name="Land M."/>
            <person name="Hauser L."/>
            <person name="Brambilla E.M."/>
            <person name="Rohde M."/>
            <person name="Verbarg S."/>
            <person name="Goker M."/>
            <person name="Bristow J."/>
            <person name="Eisen J.A."/>
            <person name="Markowitz V."/>
            <person name="Hugenholtz P."/>
            <person name="Kyrpides N.C."/>
            <person name="Klenk H.P."/>
            <person name="Woyke T."/>
        </authorList>
    </citation>
    <scope>NUCLEOTIDE SEQUENCE [LARGE SCALE GENOMIC DNA]</scope>
    <source>
        <strain evidence="2">ATCC 27775 / DSM 1100 / LMG 10767 / O</strain>
    </source>
</reference>
<dbReference type="eggNOG" id="COG2253">
    <property type="taxonomic scope" value="Bacteria"/>
</dbReference>
<evidence type="ECO:0000313" key="2">
    <source>
        <dbReference type="Proteomes" id="UP000008461"/>
    </source>
</evidence>
<reference key="2">
    <citation type="submission" date="2011-04" db="EMBL/GenBank/DDBJ databases">
        <title>Complete sequence of chromosome of Haliscomenobacter hydrossis DSM 1100.</title>
        <authorList>
            <consortium name="US DOE Joint Genome Institute (JGI-PGF)"/>
            <person name="Lucas S."/>
            <person name="Han J."/>
            <person name="Lapidus A."/>
            <person name="Bruce D."/>
            <person name="Goodwin L."/>
            <person name="Pitluck S."/>
            <person name="Peters L."/>
            <person name="Kyrpides N."/>
            <person name="Mavromatis K."/>
            <person name="Ivanova N."/>
            <person name="Ovchinnikova G."/>
            <person name="Pagani I."/>
            <person name="Daligault H."/>
            <person name="Detter J.C."/>
            <person name="Han C."/>
            <person name="Land M."/>
            <person name="Hauser L."/>
            <person name="Markowitz V."/>
            <person name="Cheng J.-F."/>
            <person name="Hugenholtz P."/>
            <person name="Woyke T."/>
            <person name="Wu D."/>
            <person name="Verbarg S."/>
            <person name="Frueling A."/>
            <person name="Brambilla E."/>
            <person name="Klenk H.-P."/>
            <person name="Eisen J.A."/>
        </authorList>
    </citation>
    <scope>NUCLEOTIDE SEQUENCE</scope>
    <source>
        <strain>DSM 1100</strain>
    </source>
</reference>
<organism evidence="1 2">
    <name type="scientific">Haliscomenobacter hydrossis (strain ATCC 27775 / DSM 1100 / LMG 10767 / O)</name>
    <dbReference type="NCBI Taxonomy" id="760192"/>
    <lineage>
        <taxon>Bacteria</taxon>
        <taxon>Pseudomonadati</taxon>
        <taxon>Bacteroidota</taxon>
        <taxon>Saprospiria</taxon>
        <taxon>Saprospirales</taxon>
        <taxon>Haliscomenobacteraceae</taxon>
        <taxon>Haliscomenobacter</taxon>
    </lineage>
</organism>
<evidence type="ECO:0000313" key="1">
    <source>
        <dbReference type="EMBL" id="AEE49791.1"/>
    </source>
</evidence>
<dbReference type="RefSeq" id="WP_013764344.1">
    <property type="nucleotide sequence ID" value="NC_015510.1"/>
</dbReference>
<keyword evidence="2" id="KW-1185">Reference proteome</keyword>
<proteinExistence type="predicted"/>